<dbReference type="OrthoDB" id="2361724at2759"/>
<gene>
    <name evidence="5" type="ORF">KI688_012996</name>
</gene>
<evidence type="ECO:0000313" key="6">
    <source>
        <dbReference type="Proteomes" id="UP000707451"/>
    </source>
</evidence>
<dbReference type="InterPro" id="IPR000923">
    <property type="entry name" value="BlueCu_1"/>
</dbReference>
<dbReference type="AlphaFoldDB" id="A0A9P7XUX7"/>
<dbReference type="InterPro" id="IPR052721">
    <property type="entry name" value="ET_Amicyanin"/>
</dbReference>
<evidence type="ECO:0000256" key="1">
    <source>
        <dbReference type="ARBA" id="ARBA00022723"/>
    </source>
</evidence>
<dbReference type="Pfam" id="PF00127">
    <property type="entry name" value="Copper-bind"/>
    <property type="match status" value="1"/>
</dbReference>
<dbReference type="EMBL" id="JAHRHY010000009">
    <property type="protein sequence ID" value="KAG9067083.1"/>
    <property type="molecule type" value="Genomic_DNA"/>
</dbReference>
<keyword evidence="1" id="KW-0479">Metal-binding</keyword>
<organism evidence="5 6">
    <name type="scientific">Linnemannia hyalina</name>
    <dbReference type="NCBI Taxonomy" id="64524"/>
    <lineage>
        <taxon>Eukaryota</taxon>
        <taxon>Fungi</taxon>
        <taxon>Fungi incertae sedis</taxon>
        <taxon>Mucoromycota</taxon>
        <taxon>Mortierellomycotina</taxon>
        <taxon>Mortierellomycetes</taxon>
        <taxon>Mortierellales</taxon>
        <taxon>Mortierellaceae</taxon>
        <taxon>Linnemannia</taxon>
    </lineage>
</organism>
<evidence type="ECO:0000256" key="2">
    <source>
        <dbReference type="ARBA" id="ARBA00023008"/>
    </source>
</evidence>
<dbReference type="PANTHER" id="PTHR36507:SF1">
    <property type="entry name" value="BLL1555 PROTEIN"/>
    <property type="match status" value="1"/>
</dbReference>
<proteinExistence type="predicted"/>
<feature type="signal peptide" evidence="3">
    <location>
        <begin position="1"/>
        <end position="19"/>
    </location>
</feature>
<dbReference type="Gene3D" id="2.60.40.420">
    <property type="entry name" value="Cupredoxins - blue copper proteins"/>
    <property type="match status" value="1"/>
</dbReference>
<evidence type="ECO:0000256" key="3">
    <source>
        <dbReference type="SAM" id="SignalP"/>
    </source>
</evidence>
<dbReference type="GO" id="GO:0009055">
    <property type="term" value="F:electron transfer activity"/>
    <property type="evidence" value="ECO:0007669"/>
    <property type="project" value="InterPro"/>
</dbReference>
<evidence type="ECO:0000259" key="4">
    <source>
        <dbReference type="Pfam" id="PF00127"/>
    </source>
</evidence>
<dbReference type="InterPro" id="IPR035668">
    <property type="entry name" value="Amicyanin"/>
</dbReference>
<protein>
    <recommendedName>
        <fullName evidence="4">Blue (type 1) copper domain-containing protein</fullName>
    </recommendedName>
</protein>
<dbReference type="PANTHER" id="PTHR36507">
    <property type="entry name" value="BLL1555 PROTEIN"/>
    <property type="match status" value="1"/>
</dbReference>
<dbReference type="GO" id="GO:0005507">
    <property type="term" value="F:copper ion binding"/>
    <property type="evidence" value="ECO:0007669"/>
    <property type="project" value="InterPro"/>
</dbReference>
<keyword evidence="3" id="KW-0732">Signal</keyword>
<keyword evidence="6" id="KW-1185">Reference proteome</keyword>
<keyword evidence="2" id="KW-0186">Copper</keyword>
<name>A0A9P7XUX7_9FUNG</name>
<comment type="caution">
    <text evidence="5">The sequence shown here is derived from an EMBL/GenBank/DDBJ whole genome shotgun (WGS) entry which is preliminary data.</text>
</comment>
<dbReference type="CDD" id="cd13921">
    <property type="entry name" value="Amicyanin"/>
    <property type="match status" value="1"/>
</dbReference>
<feature type="chain" id="PRO_5040159194" description="Blue (type 1) copper domain-containing protein" evidence="3">
    <location>
        <begin position="20"/>
        <end position="102"/>
    </location>
</feature>
<dbReference type="SUPFAM" id="SSF49503">
    <property type="entry name" value="Cupredoxins"/>
    <property type="match status" value="1"/>
</dbReference>
<reference evidence="5" key="1">
    <citation type="submission" date="2021-06" db="EMBL/GenBank/DDBJ databases">
        <title>Genome Sequence of Mortierella hyaline Strain SCG-10, a Cold-Adapted, Nitrate-Reducing Fungus Isolated from Soil in Minnesota, USA.</title>
        <authorList>
            <person name="Aldossari N."/>
        </authorList>
    </citation>
    <scope>NUCLEOTIDE SEQUENCE</scope>
    <source>
        <strain evidence="5">SCG-10</strain>
    </source>
</reference>
<dbReference type="Proteomes" id="UP000707451">
    <property type="component" value="Unassembled WGS sequence"/>
</dbReference>
<accession>A0A9P7XUX7</accession>
<sequence>MYIFYAISILAILLAQVFAAVHVVTIKDFKFVPQVVNINPGDKVTWTNNDSADHTATADAGSFDSGLIATGKSFSHTFTTAATLSYHCTIHPYMLGTVKAAS</sequence>
<evidence type="ECO:0000313" key="5">
    <source>
        <dbReference type="EMBL" id="KAG9067083.1"/>
    </source>
</evidence>
<feature type="domain" description="Blue (type 1) copper" evidence="4">
    <location>
        <begin position="24"/>
        <end position="99"/>
    </location>
</feature>
<dbReference type="InterPro" id="IPR008972">
    <property type="entry name" value="Cupredoxin"/>
</dbReference>